<comment type="subcellular location">
    <subcellularLocation>
        <location evidence="8">Cytoplasm</location>
    </subcellularLocation>
</comment>
<evidence type="ECO:0000256" key="1">
    <source>
        <dbReference type="ARBA" id="ARBA00007894"/>
    </source>
</evidence>
<dbReference type="RefSeq" id="WP_130153134.1">
    <property type="nucleotide sequence ID" value="NZ_SCFB01000001.1"/>
</dbReference>
<evidence type="ECO:0000259" key="9">
    <source>
        <dbReference type="Pfam" id="PF00749"/>
    </source>
</evidence>
<gene>
    <name evidence="8" type="primary">gltX</name>
    <name evidence="11" type="ORF">EQU50_00070</name>
</gene>
<accession>A0A4Q7DJ53</accession>
<feature type="binding site" evidence="8">
    <location>
        <position position="246"/>
    </location>
    <ligand>
        <name>ATP</name>
        <dbReference type="ChEBI" id="CHEBI:30616"/>
    </ligand>
</feature>
<evidence type="ECO:0000259" key="10">
    <source>
        <dbReference type="Pfam" id="PF19269"/>
    </source>
</evidence>
<dbReference type="GO" id="GO:0000049">
    <property type="term" value="F:tRNA binding"/>
    <property type="evidence" value="ECO:0007669"/>
    <property type="project" value="InterPro"/>
</dbReference>
<organism evidence="11 12">
    <name type="scientific">Candidatus Finniella inopinata</name>
    <dbReference type="NCBI Taxonomy" id="1696036"/>
    <lineage>
        <taxon>Bacteria</taxon>
        <taxon>Pseudomonadati</taxon>
        <taxon>Pseudomonadota</taxon>
        <taxon>Alphaproteobacteria</taxon>
        <taxon>Holosporales</taxon>
        <taxon>Candidatus Paracaedibacteraceae</taxon>
        <taxon>Candidatus Finniella</taxon>
    </lineage>
</organism>
<dbReference type="NCBIfam" id="TIGR00464">
    <property type="entry name" value="gltX_bact"/>
    <property type="match status" value="1"/>
</dbReference>
<dbReference type="Pfam" id="PF00749">
    <property type="entry name" value="tRNA-synt_1c"/>
    <property type="match status" value="1"/>
</dbReference>
<keyword evidence="7 8" id="KW-0030">Aminoacyl-tRNA synthetase</keyword>
<dbReference type="SUPFAM" id="SSF52374">
    <property type="entry name" value="Nucleotidylyl transferase"/>
    <property type="match status" value="1"/>
</dbReference>
<evidence type="ECO:0000256" key="8">
    <source>
        <dbReference type="HAMAP-Rule" id="MF_00022"/>
    </source>
</evidence>
<comment type="caution">
    <text evidence="11">The sequence shown here is derived from an EMBL/GenBank/DDBJ whole genome shotgun (WGS) entry which is preliminary data.</text>
</comment>
<evidence type="ECO:0000256" key="2">
    <source>
        <dbReference type="ARBA" id="ARBA00022490"/>
    </source>
</evidence>
<feature type="short sequence motif" description="'HIGH' region" evidence="8">
    <location>
        <begin position="9"/>
        <end position="19"/>
    </location>
</feature>
<dbReference type="GO" id="GO:0006424">
    <property type="term" value="P:glutamyl-tRNA aminoacylation"/>
    <property type="evidence" value="ECO:0007669"/>
    <property type="project" value="UniProtKB-UniRule"/>
</dbReference>
<dbReference type="EMBL" id="SCFB01000001">
    <property type="protein sequence ID" value="RZI47021.1"/>
    <property type="molecule type" value="Genomic_DNA"/>
</dbReference>
<evidence type="ECO:0000313" key="12">
    <source>
        <dbReference type="Proteomes" id="UP000293550"/>
    </source>
</evidence>
<dbReference type="EC" id="6.1.1.17" evidence="8"/>
<comment type="function">
    <text evidence="8">Catalyzes the attachment of glutamate to tRNA(Glu) in a two-step reaction: glutamate is first activated by ATP to form Glu-AMP and then transferred to the acceptor end of tRNA(Glu).</text>
</comment>
<evidence type="ECO:0000256" key="4">
    <source>
        <dbReference type="ARBA" id="ARBA00022741"/>
    </source>
</evidence>
<dbReference type="HAMAP" id="MF_00022">
    <property type="entry name" value="Glu_tRNA_synth_type1"/>
    <property type="match status" value="1"/>
</dbReference>
<dbReference type="InterPro" id="IPR045462">
    <property type="entry name" value="aa-tRNA-synth_I_cd-bd"/>
</dbReference>
<dbReference type="InterPro" id="IPR004527">
    <property type="entry name" value="Glu-tRNA-ligase_bac/mito"/>
</dbReference>
<comment type="catalytic activity">
    <reaction evidence="8">
        <text>tRNA(Glu) + L-glutamate + ATP = L-glutamyl-tRNA(Glu) + AMP + diphosphate</text>
        <dbReference type="Rhea" id="RHEA:23540"/>
        <dbReference type="Rhea" id="RHEA-COMP:9663"/>
        <dbReference type="Rhea" id="RHEA-COMP:9680"/>
        <dbReference type="ChEBI" id="CHEBI:29985"/>
        <dbReference type="ChEBI" id="CHEBI:30616"/>
        <dbReference type="ChEBI" id="CHEBI:33019"/>
        <dbReference type="ChEBI" id="CHEBI:78442"/>
        <dbReference type="ChEBI" id="CHEBI:78520"/>
        <dbReference type="ChEBI" id="CHEBI:456215"/>
        <dbReference type="EC" id="6.1.1.17"/>
    </reaction>
</comment>
<dbReference type="InterPro" id="IPR049940">
    <property type="entry name" value="GluQ/Sye"/>
</dbReference>
<comment type="similarity">
    <text evidence="1 8">Belongs to the class-I aminoacyl-tRNA synthetase family. Glutamate--tRNA ligase type 1 subfamily.</text>
</comment>
<dbReference type="InterPro" id="IPR000924">
    <property type="entry name" value="Glu/Gln-tRNA-synth"/>
</dbReference>
<keyword evidence="12" id="KW-1185">Reference proteome</keyword>
<dbReference type="Pfam" id="PF19269">
    <property type="entry name" value="Anticodon_2"/>
    <property type="match status" value="1"/>
</dbReference>
<sequence>MTVKVRFAPSPTGLLHIGNARAALINWLFAHRHGGHFMLRLDDTDLERSEERFAQALQTDLAWLGLHRDSFAKQSDRFDRYNQAVQDLIQSRRLYPCYETPEELDFKRKRQLAKGEPPIYDRAALKLTPDEKKAFEDQGRKPHWRFQLEPGVVKWHDLVRGDVEFHSNHLSDPVLVRADGAYLYTLTSVVDDIDFAITHILRGEDHVTNTAVQIQLFTALNNNQPVNITFGHTTLLMDAKGQALSKRLGSLSLQTLRESGIEPMAINSLLARLGTSLPTEPCLTLDTLASHFNLETFSRTPPRFDEAELEHLNHKLFQIMPYDQVKDRLGSLKAGQVTEAVWAIIRGNLHTLNDVEKWQEILFGDFDQPVFSTEDQGFLKLAVSHLPDGDWNQDTWGQWTQQLKELTDRKGKTLFMPLRQALTGLDHGPEMKELLPLIGYDRTKARLEKKPLAI</sequence>
<name>A0A4Q7DJ53_9PROT</name>
<keyword evidence="5 8" id="KW-0067">ATP-binding</keyword>
<dbReference type="PROSITE" id="PS00178">
    <property type="entry name" value="AA_TRNA_LIGASE_I"/>
    <property type="match status" value="1"/>
</dbReference>
<dbReference type="Proteomes" id="UP000293550">
    <property type="component" value="Unassembled WGS sequence"/>
</dbReference>
<keyword evidence="4 8" id="KW-0547">Nucleotide-binding</keyword>
<dbReference type="SUPFAM" id="SSF48163">
    <property type="entry name" value="An anticodon-binding domain of class I aminoacyl-tRNA synthetases"/>
    <property type="match status" value="1"/>
</dbReference>
<comment type="subunit">
    <text evidence="8">Monomer.</text>
</comment>
<dbReference type="InterPro" id="IPR020058">
    <property type="entry name" value="Glu/Gln-tRNA-synth_Ib_cat-dom"/>
</dbReference>
<feature type="domain" description="Aminoacyl-tRNA synthetase class I anticodon-binding" evidence="10">
    <location>
        <begin position="334"/>
        <end position="449"/>
    </location>
</feature>
<dbReference type="OrthoDB" id="9807503at2"/>
<dbReference type="InterPro" id="IPR014729">
    <property type="entry name" value="Rossmann-like_a/b/a_fold"/>
</dbReference>
<dbReference type="GO" id="GO:0005737">
    <property type="term" value="C:cytoplasm"/>
    <property type="evidence" value="ECO:0007669"/>
    <property type="project" value="UniProtKB-SubCell"/>
</dbReference>
<dbReference type="Gene3D" id="1.10.10.350">
    <property type="match status" value="1"/>
</dbReference>
<evidence type="ECO:0000313" key="11">
    <source>
        <dbReference type="EMBL" id="RZI47021.1"/>
    </source>
</evidence>
<reference evidence="11 12" key="1">
    <citation type="submission" date="2018-10" db="EMBL/GenBank/DDBJ databases">
        <title>An updated phylogeny of the Alphaproteobacteria reveals that the parasitic Rickettsiales and Holosporales have independent origins.</title>
        <authorList>
            <person name="Munoz-Gomez S.A."/>
            <person name="Hess S."/>
            <person name="Burger G."/>
            <person name="Lang B.F."/>
            <person name="Susko E."/>
            <person name="Slamovits C.H."/>
            <person name="Roger A.J."/>
        </authorList>
    </citation>
    <scope>NUCLEOTIDE SEQUENCE [LARGE SCALE GENOMIC DNA]</scope>
    <source>
        <strain evidence="11">HOLO01</strain>
    </source>
</reference>
<dbReference type="InterPro" id="IPR020751">
    <property type="entry name" value="aa-tRNA-synth_I_codon-bd_sub2"/>
</dbReference>
<evidence type="ECO:0000256" key="7">
    <source>
        <dbReference type="ARBA" id="ARBA00023146"/>
    </source>
</evidence>
<dbReference type="InterPro" id="IPR008925">
    <property type="entry name" value="aa_tRNA-synth_I_cd-bd_sf"/>
</dbReference>
<feature type="domain" description="Glutamyl/glutaminyl-tRNA synthetase class Ib catalytic" evidence="9">
    <location>
        <begin position="3"/>
        <end position="310"/>
    </location>
</feature>
<keyword evidence="3 8" id="KW-0436">Ligase</keyword>
<evidence type="ECO:0000256" key="5">
    <source>
        <dbReference type="ARBA" id="ARBA00022840"/>
    </source>
</evidence>
<keyword evidence="2 8" id="KW-0963">Cytoplasm</keyword>
<evidence type="ECO:0000256" key="3">
    <source>
        <dbReference type="ARBA" id="ARBA00022598"/>
    </source>
</evidence>
<keyword evidence="6 8" id="KW-0648">Protein biosynthesis</keyword>
<dbReference type="AlphaFoldDB" id="A0A4Q7DJ53"/>
<dbReference type="GO" id="GO:0004818">
    <property type="term" value="F:glutamate-tRNA ligase activity"/>
    <property type="evidence" value="ECO:0007669"/>
    <property type="project" value="UniProtKB-UniRule"/>
</dbReference>
<dbReference type="GO" id="GO:0005524">
    <property type="term" value="F:ATP binding"/>
    <property type="evidence" value="ECO:0007669"/>
    <property type="project" value="UniProtKB-UniRule"/>
</dbReference>
<protein>
    <recommendedName>
        <fullName evidence="8">Glutamate--tRNA ligase</fullName>
        <ecNumber evidence="8">6.1.1.17</ecNumber>
    </recommendedName>
    <alternativeName>
        <fullName evidence="8">Glutamyl-tRNA synthetase</fullName>
        <shortName evidence="8">GluRS</shortName>
    </alternativeName>
</protein>
<feature type="short sequence motif" description="'KMSKS' region" evidence="8">
    <location>
        <begin position="243"/>
        <end position="247"/>
    </location>
</feature>
<dbReference type="PRINTS" id="PR00987">
    <property type="entry name" value="TRNASYNTHGLU"/>
</dbReference>
<proteinExistence type="inferred from homology"/>
<dbReference type="Gene3D" id="3.40.50.620">
    <property type="entry name" value="HUPs"/>
    <property type="match status" value="1"/>
</dbReference>
<dbReference type="PANTHER" id="PTHR43311">
    <property type="entry name" value="GLUTAMATE--TRNA LIGASE"/>
    <property type="match status" value="1"/>
</dbReference>
<dbReference type="InterPro" id="IPR001412">
    <property type="entry name" value="aa-tRNA-synth_I_CS"/>
</dbReference>
<comment type="caution">
    <text evidence="8">Lacks conserved residue(s) required for the propagation of feature annotation.</text>
</comment>
<evidence type="ECO:0000256" key="6">
    <source>
        <dbReference type="ARBA" id="ARBA00022917"/>
    </source>
</evidence>
<dbReference type="PANTHER" id="PTHR43311:SF2">
    <property type="entry name" value="GLUTAMATE--TRNA LIGASE, MITOCHONDRIAL-RELATED"/>
    <property type="match status" value="1"/>
</dbReference>